<feature type="compositionally biased region" description="Basic and acidic residues" evidence="1">
    <location>
        <begin position="46"/>
        <end position="57"/>
    </location>
</feature>
<name>D0W3R0_NEICI</name>
<dbReference type="STRING" id="546262.NEICINOT_04301"/>
<dbReference type="EMBL" id="ACDY02000007">
    <property type="protein sequence ID" value="EEZ71458.1"/>
    <property type="molecule type" value="Genomic_DNA"/>
</dbReference>
<comment type="caution">
    <text evidence="2">The sequence shown here is derived from an EMBL/GenBank/DDBJ whole genome shotgun (WGS) entry which is preliminary data.</text>
</comment>
<sequence>MPIRHRRYRATAAFDFRAAQQPVQQHIRNPKQQRVFQTLQPKNQPRPHDSPHPHSDNDIVPLPRNVKITPLLPPYKTPCSPI</sequence>
<dbReference type="AlphaFoldDB" id="D0W3R0"/>
<gene>
    <name evidence="2" type="ORF">NEICINOT_04301</name>
</gene>
<protein>
    <submittedName>
        <fullName evidence="2">Uncharacterized protein</fullName>
    </submittedName>
</protein>
<evidence type="ECO:0000256" key="1">
    <source>
        <dbReference type="SAM" id="MobiDB-lite"/>
    </source>
</evidence>
<evidence type="ECO:0000313" key="3">
    <source>
        <dbReference type="Proteomes" id="UP000003294"/>
    </source>
</evidence>
<dbReference type="Proteomes" id="UP000003294">
    <property type="component" value="Unassembled WGS sequence"/>
</dbReference>
<accession>D0W3R0</accession>
<organism evidence="2 3">
    <name type="scientific">Neisseria cinerea ATCC 14685</name>
    <dbReference type="NCBI Taxonomy" id="546262"/>
    <lineage>
        <taxon>Bacteria</taxon>
        <taxon>Pseudomonadati</taxon>
        <taxon>Pseudomonadota</taxon>
        <taxon>Betaproteobacteria</taxon>
        <taxon>Neisseriales</taxon>
        <taxon>Neisseriaceae</taxon>
        <taxon>Neisseria</taxon>
    </lineage>
</organism>
<feature type="region of interest" description="Disordered" evidence="1">
    <location>
        <begin position="38"/>
        <end position="62"/>
    </location>
</feature>
<evidence type="ECO:0000313" key="2">
    <source>
        <dbReference type="EMBL" id="EEZ71458.1"/>
    </source>
</evidence>
<proteinExistence type="predicted"/>
<reference evidence="2 3" key="1">
    <citation type="submission" date="2009-10" db="EMBL/GenBank/DDBJ databases">
        <authorList>
            <person name="Weinstock G."/>
            <person name="Sodergren E."/>
            <person name="Clifton S."/>
            <person name="Fulton L."/>
            <person name="Fulton B."/>
            <person name="Courtney L."/>
            <person name="Fronick C."/>
            <person name="Harrison M."/>
            <person name="Strong C."/>
            <person name="Farmer C."/>
            <person name="Delahaunty K."/>
            <person name="Markovic C."/>
            <person name="Hall O."/>
            <person name="Minx P."/>
            <person name="Tomlinson C."/>
            <person name="Mitreva M."/>
            <person name="Nelson J."/>
            <person name="Hou S."/>
            <person name="Wollam A."/>
            <person name="Pepin K.H."/>
            <person name="Johnson M."/>
            <person name="Bhonagiri V."/>
            <person name="Nash W.E."/>
            <person name="Warren W."/>
            <person name="Chinwalla A."/>
            <person name="Mardis E.R."/>
            <person name="Wilson R.K."/>
        </authorList>
    </citation>
    <scope>NUCLEOTIDE SEQUENCE [LARGE SCALE GENOMIC DNA]</scope>
    <source>
        <strain evidence="2 3">ATCC 14685</strain>
    </source>
</reference>